<dbReference type="AlphaFoldDB" id="A0AAX3FPY8"/>
<dbReference type="EMBL" id="LR134334">
    <property type="protein sequence ID" value="VEF72714.1"/>
    <property type="molecule type" value="Genomic_DNA"/>
</dbReference>
<protein>
    <submittedName>
        <fullName evidence="2">Uncharacterized protein</fullName>
    </submittedName>
</protein>
<reference evidence="2 3" key="1">
    <citation type="submission" date="2018-12" db="EMBL/GenBank/DDBJ databases">
        <authorList>
            <consortium name="Pathogen Informatics"/>
        </authorList>
    </citation>
    <scope>NUCLEOTIDE SEQUENCE [LARGE SCALE GENOMIC DNA]</scope>
    <source>
        <strain evidence="2 3">NCTC7357</strain>
    </source>
</reference>
<evidence type="ECO:0000256" key="1">
    <source>
        <dbReference type="SAM" id="MobiDB-lite"/>
    </source>
</evidence>
<proteinExistence type="predicted"/>
<evidence type="ECO:0000313" key="2">
    <source>
        <dbReference type="EMBL" id="VEF72714.1"/>
    </source>
</evidence>
<organism evidence="2 3">
    <name type="scientific">Pseudomonas chlororaphis</name>
    <dbReference type="NCBI Taxonomy" id="587753"/>
    <lineage>
        <taxon>Bacteria</taxon>
        <taxon>Pseudomonadati</taxon>
        <taxon>Pseudomonadota</taxon>
        <taxon>Gammaproteobacteria</taxon>
        <taxon>Pseudomonadales</taxon>
        <taxon>Pseudomonadaceae</taxon>
        <taxon>Pseudomonas</taxon>
    </lineage>
</organism>
<sequence>MAILDEPGQVGDVMDGYAKRLAKVFGELTTNNTIGQTKVFFQNTEKTLRDVFQATTFNPLGAASDQIGRQPEGNQADVVNWLIERLNLPLSESVEDKYLHVLTKVKAISSFGTTLWQLFAVTSEHLESNKQAVNELLHAAGLSEKENSILWARFSEFKEKTRSVLFDDPVTRARSERMPLLNGQPVAGIYSDASVHGLGFGQVIQHTDNEVSTQELSNLLSGGGNKNSQINAIPREGAPIQDLTRPFMMSENEFRDMPNVYEAAGLRGKVNEHRFNHGVGINRWQPYGLYGMDSNKSGYPSAGAQSGGTTDIMLALSMLDLKEETSLYGKEKEVLCMTLATAAFMNFGGYHTFSEVFPIGEAIAKNIKFIPTDVAREFRTKPLYKKMLDVYGKYGSAEEFKRLKKFEATHRKRSIAKSHRNMSEYMTPDEFTPAFITNLGR</sequence>
<evidence type="ECO:0000313" key="3">
    <source>
        <dbReference type="Proteomes" id="UP000277437"/>
    </source>
</evidence>
<feature type="region of interest" description="Disordered" evidence="1">
    <location>
        <begin position="217"/>
        <end position="236"/>
    </location>
</feature>
<gene>
    <name evidence="2" type="ORF">NCTC7357_00950</name>
</gene>
<dbReference type="Proteomes" id="UP000277437">
    <property type="component" value="Chromosome"/>
</dbReference>
<name>A0AAX3FPY8_9PSED</name>
<feature type="compositionally biased region" description="Polar residues" evidence="1">
    <location>
        <begin position="217"/>
        <end position="231"/>
    </location>
</feature>
<accession>A0AAX3FPY8</accession>